<evidence type="ECO:0000259" key="3">
    <source>
        <dbReference type="PROSITE" id="PS51186"/>
    </source>
</evidence>
<keyword evidence="5" id="KW-1185">Reference proteome</keyword>
<dbReference type="STRING" id="1122133.SAMN02745157_2497"/>
<feature type="domain" description="N-acetyltransferase" evidence="3">
    <location>
        <begin position="9"/>
        <end position="167"/>
    </location>
</feature>
<evidence type="ECO:0000313" key="4">
    <source>
        <dbReference type="EMBL" id="SHF59431.1"/>
    </source>
</evidence>
<dbReference type="Pfam" id="PF13523">
    <property type="entry name" value="Acetyltransf_8"/>
    <property type="match status" value="1"/>
</dbReference>
<keyword evidence="2" id="KW-0046">Antibiotic resistance</keyword>
<dbReference type="GO" id="GO:0016410">
    <property type="term" value="F:N-acyltransferase activity"/>
    <property type="evidence" value="ECO:0007669"/>
    <property type="project" value="TreeGrafter"/>
</dbReference>
<organism evidence="4 5">
    <name type="scientific">Kaistia soli DSM 19436</name>
    <dbReference type="NCBI Taxonomy" id="1122133"/>
    <lineage>
        <taxon>Bacteria</taxon>
        <taxon>Pseudomonadati</taxon>
        <taxon>Pseudomonadota</taxon>
        <taxon>Alphaproteobacteria</taxon>
        <taxon>Hyphomicrobiales</taxon>
        <taxon>Kaistiaceae</taxon>
        <taxon>Kaistia</taxon>
    </lineage>
</organism>
<dbReference type="GO" id="GO:0019290">
    <property type="term" value="P:siderophore biosynthetic process"/>
    <property type="evidence" value="ECO:0007669"/>
    <property type="project" value="InterPro"/>
</dbReference>
<keyword evidence="4" id="KW-0808">Transferase</keyword>
<protein>
    <submittedName>
        <fullName evidence="4">Aminoglycoside 6'-N-acetyltransferase</fullName>
    </submittedName>
</protein>
<dbReference type="Gene3D" id="3.40.630.30">
    <property type="match status" value="1"/>
</dbReference>
<dbReference type="AlphaFoldDB" id="A0A1M5CXN4"/>
<dbReference type="InterPro" id="IPR019432">
    <property type="entry name" value="Acyltransferase_MbtK/IucB-like"/>
</dbReference>
<dbReference type="PROSITE" id="PS51186">
    <property type="entry name" value="GNAT"/>
    <property type="match status" value="1"/>
</dbReference>
<evidence type="ECO:0000256" key="2">
    <source>
        <dbReference type="ARBA" id="ARBA00023251"/>
    </source>
</evidence>
<dbReference type="PANTHER" id="PTHR31438">
    <property type="entry name" value="LYSINE N-ACYLTRANSFERASE C17G9.06C-RELATED"/>
    <property type="match status" value="1"/>
</dbReference>
<dbReference type="EMBL" id="FQUP01000002">
    <property type="protein sequence ID" value="SHF59431.1"/>
    <property type="molecule type" value="Genomic_DNA"/>
</dbReference>
<gene>
    <name evidence="4" type="ORF">SAMN02745157_2497</name>
</gene>
<dbReference type="RefSeq" id="WP_073053182.1">
    <property type="nucleotide sequence ID" value="NZ_FQUP01000002.1"/>
</dbReference>
<sequence>MPPDASQRYGFRPLEHCDLGRIRAWLSAPHVAAWWDEADFATEKIAAHLSDPAVRSYLILIDGREAGYLQSYDPHAEADHPYQDQPNGTLGIDQFIGEANLIGVGHGPALIATFALQRFAEGVPRIITDPDPANQRAVRAYAKAGFRVLDQRTTIYGPALIMGRDSGNQTRPT</sequence>
<proteinExistence type="predicted"/>
<evidence type="ECO:0000256" key="1">
    <source>
        <dbReference type="ARBA" id="ARBA00004924"/>
    </source>
</evidence>
<dbReference type="InterPro" id="IPR016181">
    <property type="entry name" value="Acyl_CoA_acyltransferase"/>
</dbReference>
<accession>A0A1M5CXN4</accession>
<reference evidence="4 5" key="1">
    <citation type="submission" date="2016-11" db="EMBL/GenBank/DDBJ databases">
        <authorList>
            <person name="Jaros S."/>
            <person name="Januszkiewicz K."/>
            <person name="Wedrychowicz H."/>
        </authorList>
    </citation>
    <scope>NUCLEOTIDE SEQUENCE [LARGE SCALE GENOMIC DNA]</scope>
    <source>
        <strain evidence="4 5">DSM 19436</strain>
    </source>
</reference>
<dbReference type="OrthoDB" id="9814648at2"/>
<dbReference type="SUPFAM" id="SSF55729">
    <property type="entry name" value="Acyl-CoA N-acyltransferases (Nat)"/>
    <property type="match status" value="1"/>
</dbReference>
<dbReference type="Proteomes" id="UP000184485">
    <property type="component" value="Unassembled WGS sequence"/>
</dbReference>
<dbReference type="PANTHER" id="PTHR31438:SF1">
    <property type="entry name" value="LYSINE N-ACYLTRANSFERASE C17G9.06C-RELATED"/>
    <property type="match status" value="1"/>
</dbReference>
<comment type="pathway">
    <text evidence="1">Siderophore biosynthesis.</text>
</comment>
<name>A0A1M5CXN4_9HYPH</name>
<dbReference type="InterPro" id="IPR000182">
    <property type="entry name" value="GNAT_dom"/>
</dbReference>
<dbReference type="SMART" id="SM01006">
    <property type="entry name" value="AlcB"/>
    <property type="match status" value="1"/>
</dbReference>
<dbReference type="GO" id="GO:0046677">
    <property type="term" value="P:response to antibiotic"/>
    <property type="evidence" value="ECO:0007669"/>
    <property type="project" value="UniProtKB-KW"/>
</dbReference>
<evidence type="ECO:0000313" key="5">
    <source>
        <dbReference type="Proteomes" id="UP000184485"/>
    </source>
</evidence>